<dbReference type="InterPro" id="IPR008490">
    <property type="entry name" value="Transposase_InsH_N"/>
</dbReference>
<accession>X0WQB2</accession>
<gene>
    <name evidence="2" type="ORF">S01H1_55657</name>
</gene>
<dbReference type="Pfam" id="PF05598">
    <property type="entry name" value="DUF772"/>
    <property type="match status" value="1"/>
</dbReference>
<evidence type="ECO:0000259" key="1">
    <source>
        <dbReference type="Pfam" id="PF05598"/>
    </source>
</evidence>
<dbReference type="AlphaFoldDB" id="X0WQB2"/>
<sequence>MLGRREKQQNLFSADNQYLEFVGEDSFYGFLARHGRELFSDDAFEGLYCPDFGRPSVPPSVLAIALLLQAHDKVSDAEATQRAAFDMRWKVALGAEMDERPFAKSTLQLFRAQLVIHEQAGAIFRRSLAYARETGYLKGRQSRLAVDSTLILGRGAVEDTYNLIAHGIAKLCRVLAAAHDQEPRAWAECHGLGRYFGSSIKASRELDWADESSRQEFLTELIGDG</sequence>
<evidence type="ECO:0000313" key="2">
    <source>
        <dbReference type="EMBL" id="GAG26713.1"/>
    </source>
</evidence>
<dbReference type="PANTHER" id="PTHR35604:SF2">
    <property type="entry name" value="TRANSPOSASE INSH FOR INSERTION SEQUENCE ELEMENT IS5A-RELATED"/>
    <property type="match status" value="1"/>
</dbReference>
<proteinExistence type="predicted"/>
<dbReference type="EMBL" id="BARS01036191">
    <property type="protein sequence ID" value="GAG26713.1"/>
    <property type="molecule type" value="Genomic_DNA"/>
</dbReference>
<protein>
    <recommendedName>
        <fullName evidence="1">Transposase InsH N-terminal domain-containing protein</fullName>
    </recommendedName>
</protein>
<feature type="non-terminal residue" evidence="2">
    <location>
        <position position="225"/>
    </location>
</feature>
<name>X0WQB2_9ZZZZ</name>
<reference evidence="2" key="1">
    <citation type="journal article" date="2014" name="Front. Microbiol.">
        <title>High frequency of phylogenetically diverse reductive dehalogenase-homologous genes in deep subseafloor sedimentary metagenomes.</title>
        <authorList>
            <person name="Kawai M."/>
            <person name="Futagami T."/>
            <person name="Toyoda A."/>
            <person name="Takaki Y."/>
            <person name="Nishi S."/>
            <person name="Hori S."/>
            <person name="Arai W."/>
            <person name="Tsubouchi T."/>
            <person name="Morono Y."/>
            <person name="Uchiyama I."/>
            <person name="Ito T."/>
            <person name="Fujiyama A."/>
            <person name="Inagaki F."/>
            <person name="Takami H."/>
        </authorList>
    </citation>
    <scope>NUCLEOTIDE SEQUENCE</scope>
    <source>
        <strain evidence="2">Expedition CK06-06</strain>
    </source>
</reference>
<organism evidence="2">
    <name type="scientific">marine sediment metagenome</name>
    <dbReference type="NCBI Taxonomy" id="412755"/>
    <lineage>
        <taxon>unclassified sequences</taxon>
        <taxon>metagenomes</taxon>
        <taxon>ecological metagenomes</taxon>
    </lineage>
</organism>
<comment type="caution">
    <text evidence="2">The sequence shown here is derived from an EMBL/GenBank/DDBJ whole genome shotgun (WGS) entry which is preliminary data.</text>
</comment>
<feature type="domain" description="Transposase InsH N-terminal" evidence="1">
    <location>
        <begin position="24"/>
        <end position="112"/>
    </location>
</feature>
<dbReference type="PANTHER" id="PTHR35604">
    <property type="entry name" value="TRANSPOSASE INSH FOR INSERTION SEQUENCE ELEMENT IS5A-RELATED"/>
    <property type="match status" value="1"/>
</dbReference>